<accession>A0A5J4SJW4</accession>
<dbReference type="SUPFAM" id="SSF53448">
    <property type="entry name" value="Nucleotide-diphospho-sugar transferases"/>
    <property type="match status" value="1"/>
</dbReference>
<name>A0A5J4SJW4_9ZZZZ</name>
<proteinExistence type="predicted"/>
<reference evidence="1" key="1">
    <citation type="submission" date="2019-03" db="EMBL/GenBank/DDBJ databases">
        <title>Single cell metagenomics reveals metabolic interactions within the superorganism composed of flagellate Streblomastix strix and complex community of Bacteroidetes bacteria on its surface.</title>
        <authorList>
            <person name="Treitli S.C."/>
            <person name="Kolisko M."/>
            <person name="Husnik F."/>
            <person name="Keeling P."/>
            <person name="Hampl V."/>
        </authorList>
    </citation>
    <scope>NUCLEOTIDE SEQUENCE</scope>
    <source>
        <strain evidence="1">STM</strain>
    </source>
</reference>
<gene>
    <name evidence="1" type="ORF">EZS27_006388</name>
    <name evidence="2" type="ORF">EZS27_006400</name>
</gene>
<dbReference type="AlphaFoldDB" id="A0A5J4SJW4"/>
<dbReference type="InterPro" id="IPR029044">
    <property type="entry name" value="Nucleotide-diphossugar_trans"/>
</dbReference>
<dbReference type="Gene3D" id="3.90.550.10">
    <property type="entry name" value="Spore Coat Polysaccharide Biosynthesis Protein SpsA, Chain A"/>
    <property type="match status" value="1"/>
</dbReference>
<sequence length="305" mass="34949">MTTAFAPVLLFVYNRPEHTVRAVTSLLENTLAAQSLLFIYSDAAKDEKNRLPVEEVRKIVRSVSGFESVTIVEREENWGLAKSIIDGVTTQINRFGRVIVLEDDLIVAPHFLQFMNDALEVYKDEQKVGHIQACDFTKDPSLPDTFLIKWIGSWGWATWDRTWNYFNPDGKTLLKELETRKLTRIFDFNGSYGYTRMLRRQIKGKNNSWAIRWNASLFLKDILSLNVGKSLVQNTGFDGSGTNCGGGELYASDLFMERLPVKKINSITENLAARHAFEKYYRHTNSFTAKAIRRIKRTWKGDFGA</sequence>
<evidence type="ECO:0000313" key="1">
    <source>
        <dbReference type="EMBL" id="KAA6346072.1"/>
    </source>
</evidence>
<comment type="caution">
    <text evidence="1">The sequence shown here is derived from an EMBL/GenBank/DDBJ whole genome shotgun (WGS) entry which is preliminary data.</text>
</comment>
<dbReference type="EMBL" id="SNRY01000144">
    <property type="protein sequence ID" value="KAA6346072.1"/>
    <property type="molecule type" value="Genomic_DNA"/>
</dbReference>
<protein>
    <recommendedName>
        <fullName evidence="3">Glycosyltransferase 2-like domain-containing protein</fullName>
    </recommendedName>
</protein>
<dbReference type="EMBL" id="SNRY01000144">
    <property type="protein sequence ID" value="KAA6346084.1"/>
    <property type="molecule type" value="Genomic_DNA"/>
</dbReference>
<evidence type="ECO:0008006" key="3">
    <source>
        <dbReference type="Google" id="ProtNLM"/>
    </source>
</evidence>
<organism evidence="1">
    <name type="scientific">termite gut metagenome</name>
    <dbReference type="NCBI Taxonomy" id="433724"/>
    <lineage>
        <taxon>unclassified sequences</taxon>
        <taxon>metagenomes</taxon>
        <taxon>organismal metagenomes</taxon>
    </lineage>
</organism>
<evidence type="ECO:0000313" key="2">
    <source>
        <dbReference type="EMBL" id="KAA6346084.1"/>
    </source>
</evidence>